<comment type="caution">
    <text evidence="2">The sequence shown here is derived from an EMBL/GenBank/DDBJ whole genome shotgun (WGS) entry which is preliminary data.</text>
</comment>
<dbReference type="RefSeq" id="WP_075864901.1">
    <property type="nucleotide sequence ID" value="NZ_BDJL01000016.1"/>
</dbReference>
<evidence type="ECO:0000313" key="2">
    <source>
        <dbReference type="EMBL" id="GAV24719.1"/>
    </source>
</evidence>
<dbReference type="STRING" id="661089.ciss_06520"/>
<protein>
    <submittedName>
        <fullName evidence="2">Uncharacterized protein</fullName>
    </submittedName>
</protein>
<keyword evidence="1" id="KW-0472">Membrane</keyword>
<evidence type="ECO:0000256" key="1">
    <source>
        <dbReference type="SAM" id="Phobius"/>
    </source>
</evidence>
<reference evidence="3" key="1">
    <citation type="submission" date="2016-12" db="EMBL/GenBank/DDBJ databases">
        <title>Draft Genome Sequences od Carboxydothermus pertinax and islandicus, Hydrogenogenic Carboxydotrophic Bacteria.</title>
        <authorList>
            <person name="Fukuyama Y."/>
            <person name="Ohmae K."/>
            <person name="Yoneda Y."/>
            <person name="Yoshida T."/>
            <person name="Sako Y."/>
        </authorList>
    </citation>
    <scope>NUCLEOTIDE SEQUENCE [LARGE SCALE GENOMIC DNA]</scope>
    <source>
        <strain evidence="3">SET</strain>
    </source>
</reference>
<keyword evidence="1" id="KW-1133">Transmembrane helix</keyword>
<feature type="transmembrane region" description="Helical" evidence="1">
    <location>
        <begin position="132"/>
        <end position="154"/>
    </location>
</feature>
<keyword evidence="1" id="KW-0812">Transmembrane</keyword>
<dbReference type="AlphaFoldDB" id="A0A1L8D0Q6"/>
<sequence length="169" mass="19534">MLLKKDLIATLIATLAFLATFLAEYFHLAPRVIGVSVGFLAIFCGNFLGKRQTMLYMLILTTLAALFLNPLALLKYLLVYLLMPILIVFWNNGFFYKVLILFMGSGGVFLYLQIYLKYFNFIYLLNYKINSIGFIMPISVIGATVYYFILTYGWDYIKKNIPDNFLNYL</sequence>
<evidence type="ECO:0000313" key="3">
    <source>
        <dbReference type="Proteomes" id="UP000187338"/>
    </source>
</evidence>
<feature type="transmembrane region" description="Helical" evidence="1">
    <location>
        <begin position="33"/>
        <end position="49"/>
    </location>
</feature>
<keyword evidence="3" id="KW-1185">Reference proteome</keyword>
<feature type="transmembrane region" description="Helical" evidence="1">
    <location>
        <begin position="94"/>
        <end position="112"/>
    </location>
</feature>
<feature type="transmembrane region" description="Helical" evidence="1">
    <location>
        <begin position="56"/>
        <end position="82"/>
    </location>
</feature>
<dbReference type="OrthoDB" id="9982538at2"/>
<organism evidence="2 3">
    <name type="scientific">Carboxydothermus islandicus</name>
    <dbReference type="NCBI Taxonomy" id="661089"/>
    <lineage>
        <taxon>Bacteria</taxon>
        <taxon>Bacillati</taxon>
        <taxon>Bacillota</taxon>
        <taxon>Clostridia</taxon>
        <taxon>Thermoanaerobacterales</taxon>
        <taxon>Thermoanaerobacteraceae</taxon>
        <taxon>Carboxydothermus</taxon>
    </lineage>
</organism>
<dbReference type="EMBL" id="BDJL01000016">
    <property type="protein sequence ID" value="GAV24719.1"/>
    <property type="molecule type" value="Genomic_DNA"/>
</dbReference>
<proteinExistence type="predicted"/>
<gene>
    <name evidence="2" type="ORF">ciss_06520</name>
</gene>
<name>A0A1L8D0Q6_9THEO</name>
<dbReference type="Proteomes" id="UP000187338">
    <property type="component" value="Unassembled WGS sequence"/>
</dbReference>
<accession>A0A1L8D0Q6</accession>